<proteinExistence type="predicted"/>
<keyword evidence="1" id="KW-1133">Transmembrane helix</keyword>
<protein>
    <submittedName>
        <fullName evidence="2">Phage holin family protein</fullName>
    </submittedName>
</protein>
<dbReference type="InterPro" id="IPR009937">
    <property type="entry name" value="Phage_holin_3_6"/>
</dbReference>
<feature type="transmembrane region" description="Helical" evidence="1">
    <location>
        <begin position="55"/>
        <end position="81"/>
    </location>
</feature>
<gene>
    <name evidence="2" type="ORF">FPZ24_07005</name>
</gene>
<dbReference type="KEGG" id="spai:FPZ24_07005"/>
<evidence type="ECO:0000256" key="1">
    <source>
        <dbReference type="SAM" id="Phobius"/>
    </source>
</evidence>
<dbReference type="Proteomes" id="UP000315673">
    <property type="component" value="Chromosome"/>
</dbReference>
<evidence type="ECO:0000313" key="3">
    <source>
        <dbReference type="Proteomes" id="UP000315673"/>
    </source>
</evidence>
<keyword evidence="1" id="KW-0812">Transmembrane</keyword>
<dbReference type="OrthoDB" id="7572322at2"/>
<dbReference type="EMBL" id="CP042306">
    <property type="protein sequence ID" value="QDZ07255.1"/>
    <property type="molecule type" value="Genomic_DNA"/>
</dbReference>
<dbReference type="AlphaFoldDB" id="A0A5B8LHH4"/>
<organism evidence="2 3">
    <name type="scientific">Sphingomonas panacisoli</name>
    <dbReference type="NCBI Taxonomy" id="1813879"/>
    <lineage>
        <taxon>Bacteria</taxon>
        <taxon>Pseudomonadati</taxon>
        <taxon>Pseudomonadota</taxon>
        <taxon>Alphaproteobacteria</taxon>
        <taxon>Sphingomonadales</taxon>
        <taxon>Sphingomonadaceae</taxon>
        <taxon>Sphingomonas</taxon>
    </lineage>
</organism>
<name>A0A5B8LHH4_9SPHN</name>
<sequence>MRARTRCVEEEQPPQQESIPALVSRLIDDGEEFVRAELKLYRARLFSRIDGARNAIILAVVALSLAQAVIVAALVGLLIVLRPLLGPGGATGVVVAGGLALAGLLAWLGWRQLLKATEIKDKDDRP</sequence>
<evidence type="ECO:0000313" key="2">
    <source>
        <dbReference type="EMBL" id="QDZ07255.1"/>
    </source>
</evidence>
<keyword evidence="1" id="KW-0472">Membrane</keyword>
<keyword evidence="3" id="KW-1185">Reference proteome</keyword>
<accession>A0A5B8LHH4</accession>
<feature type="transmembrane region" description="Helical" evidence="1">
    <location>
        <begin position="87"/>
        <end position="110"/>
    </location>
</feature>
<reference evidence="2 3" key="1">
    <citation type="submission" date="2019-07" db="EMBL/GenBank/DDBJ databases">
        <title>Full genome sequence of Sphingomonas sp. 4R-6-7(HKS19).</title>
        <authorList>
            <person name="Im W.-T."/>
        </authorList>
    </citation>
    <scope>NUCLEOTIDE SEQUENCE [LARGE SCALE GENOMIC DNA]</scope>
    <source>
        <strain evidence="2 3">HKS19</strain>
    </source>
</reference>
<dbReference type="Pfam" id="PF07332">
    <property type="entry name" value="Phage_holin_3_6"/>
    <property type="match status" value="1"/>
</dbReference>